<evidence type="ECO:0000256" key="2">
    <source>
        <dbReference type="ARBA" id="ARBA00011900"/>
    </source>
</evidence>
<gene>
    <name evidence="10" type="ORF">A2704_04345</name>
</gene>
<dbReference type="Proteomes" id="UP000176445">
    <property type="component" value="Unassembled WGS sequence"/>
</dbReference>
<evidence type="ECO:0000313" key="11">
    <source>
        <dbReference type="Proteomes" id="UP000176445"/>
    </source>
</evidence>
<evidence type="ECO:0000256" key="3">
    <source>
        <dbReference type="ARBA" id="ARBA00022603"/>
    </source>
</evidence>
<evidence type="ECO:0000256" key="5">
    <source>
        <dbReference type="ARBA" id="ARBA00022691"/>
    </source>
</evidence>
<evidence type="ECO:0000256" key="7">
    <source>
        <dbReference type="ARBA" id="ARBA00047942"/>
    </source>
</evidence>
<sequence>MAIKKSQLYNYLWQSCDELRGGMDASQYKDYVLPLLFIRYVTDKYAGQKNALIDVPEGGSFDDLVKLKGTKNIGEDMTMVFSTLAEANNLRGVIDDVDFNDESKLGQGKDMQDRLSNLIAIFENPELDFSKNRAEGDDLLGDAYEYLMKHFAVESGKSKGQFYTPAEVSRVIAKIVGVGAATGKTQTVYDPTCGSGSLLLKVAEETPKGISIYGQELDHSTANLAVMNMWLHGQPDAEIQKGKSTISTPLFVKNNVLKTFDYAVANPPFSYKAWRNGFDPENDQYERFVDGIPPKKNGDYAFLLHLIKSLKSTGKGAIILPHGVLFRGNGESEIRKNIVKRGYIKGIVGLPANLFYGTGIPACIIVIDKESSDERDGIFMIDASHGFVKDGNKNRLRERDIRKIVDVFNGQIEVPKYSRFVANDEIRQNDHSLNIPRYIDSQETEDPQDIDAHLRGGIPDTDVDALNDYWEICSSLRGVLFKATRRKGYCELKVSVEEVRSITLSHKEFEGFRDHVLDTFASWKRKTIKTLKEISKKDHPKAVIQVISDTLLDAYADVYLVDKYDIHQLLMGYWGETMQDDAHIITVDGWEAGKEVMRLKKGTNGHRKDIRGLEGLEGRLVPVPLLISTYFSAEQKQIDDFNVELGAIAANMEELISEHGDEEEGLLGEVVDNSKVKKADLAKRIREIKDDKDYADELKVLDEYMQLYEREANVKASIKMVQIDLERKVIAKYPTLAVDDIRKLVVEYKWMGALQEGVRNVVDELSQRLTGRIQVLAERYKETLPVLSGDVGKLAKRVEGHLKKMGFVW</sequence>
<dbReference type="PANTHER" id="PTHR42933:SF3">
    <property type="entry name" value="TYPE I RESTRICTION ENZYME MJAVIII METHYLASE SUBUNIT"/>
    <property type="match status" value="1"/>
</dbReference>
<protein>
    <recommendedName>
        <fullName evidence="2">site-specific DNA-methyltransferase (adenine-specific)</fullName>
        <ecNumber evidence="2">2.1.1.72</ecNumber>
    </recommendedName>
</protein>
<dbReference type="InterPro" id="IPR038333">
    <property type="entry name" value="T1MK-like_N_sf"/>
</dbReference>
<organism evidence="10 11">
    <name type="scientific">Candidatus Kaiserbacteria bacterium RIFCSPHIGHO2_01_FULL_54_36b</name>
    <dbReference type="NCBI Taxonomy" id="1798483"/>
    <lineage>
        <taxon>Bacteria</taxon>
        <taxon>Candidatus Kaiseribacteriota</taxon>
    </lineage>
</organism>
<evidence type="ECO:0000259" key="9">
    <source>
        <dbReference type="Pfam" id="PF12161"/>
    </source>
</evidence>
<dbReference type="PROSITE" id="PS51257">
    <property type="entry name" value="PROKAR_LIPOPROTEIN"/>
    <property type="match status" value="1"/>
</dbReference>
<dbReference type="Pfam" id="PF12161">
    <property type="entry name" value="HsdM_N"/>
    <property type="match status" value="1"/>
</dbReference>
<comment type="catalytic activity">
    <reaction evidence="7">
        <text>a 2'-deoxyadenosine in DNA + S-adenosyl-L-methionine = an N(6)-methyl-2'-deoxyadenosine in DNA + S-adenosyl-L-homocysteine + H(+)</text>
        <dbReference type="Rhea" id="RHEA:15197"/>
        <dbReference type="Rhea" id="RHEA-COMP:12418"/>
        <dbReference type="Rhea" id="RHEA-COMP:12419"/>
        <dbReference type="ChEBI" id="CHEBI:15378"/>
        <dbReference type="ChEBI" id="CHEBI:57856"/>
        <dbReference type="ChEBI" id="CHEBI:59789"/>
        <dbReference type="ChEBI" id="CHEBI:90615"/>
        <dbReference type="ChEBI" id="CHEBI:90616"/>
        <dbReference type="EC" id="2.1.1.72"/>
    </reaction>
</comment>
<dbReference type="EC" id="2.1.1.72" evidence="2"/>
<dbReference type="InterPro" id="IPR029063">
    <property type="entry name" value="SAM-dependent_MTases_sf"/>
</dbReference>
<dbReference type="Pfam" id="PF02384">
    <property type="entry name" value="N6_Mtase"/>
    <property type="match status" value="1"/>
</dbReference>
<dbReference type="AlphaFoldDB" id="A0A1F6CK34"/>
<dbReference type="PRINTS" id="PR00507">
    <property type="entry name" value="N12N6MTFRASE"/>
</dbReference>
<evidence type="ECO:0000256" key="6">
    <source>
        <dbReference type="ARBA" id="ARBA00022747"/>
    </source>
</evidence>
<dbReference type="GO" id="GO:0003677">
    <property type="term" value="F:DNA binding"/>
    <property type="evidence" value="ECO:0007669"/>
    <property type="project" value="InterPro"/>
</dbReference>
<dbReference type="SUPFAM" id="SSF53335">
    <property type="entry name" value="S-adenosyl-L-methionine-dependent methyltransferases"/>
    <property type="match status" value="1"/>
</dbReference>
<dbReference type="InterPro" id="IPR051537">
    <property type="entry name" value="DNA_Adenine_Mtase"/>
</dbReference>
<dbReference type="PANTHER" id="PTHR42933">
    <property type="entry name" value="SLR6095 PROTEIN"/>
    <property type="match status" value="1"/>
</dbReference>
<dbReference type="InterPro" id="IPR004546">
    <property type="entry name" value="Restrct_endonuc_T1M"/>
</dbReference>
<reference evidence="10 11" key="1">
    <citation type="journal article" date="2016" name="Nat. Commun.">
        <title>Thousands of microbial genomes shed light on interconnected biogeochemical processes in an aquifer system.</title>
        <authorList>
            <person name="Anantharaman K."/>
            <person name="Brown C.T."/>
            <person name="Hug L.A."/>
            <person name="Sharon I."/>
            <person name="Castelle C.J."/>
            <person name="Probst A.J."/>
            <person name="Thomas B.C."/>
            <person name="Singh A."/>
            <person name="Wilkins M.J."/>
            <person name="Karaoz U."/>
            <person name="Brodie E.L."/>
            <person name="Williams K.H."/>
            <person name="Hubbard S.S."/>
            <person name="Banfield J.F."/>
        </authorList>
    </citation>
    <scope>NUCLEOTIDE SEQUENCE [LARGE SCALE GENOMIC DNA]</scope>
</reference>
<dbReference type="GO" id="GO:0008170">
    <property type="term" value="F:N-methyltransferase activity"/>
    <property type="evidence" value="ECO:0007669"/>
    <property type="project" value="InterPro"/>
</dbReference>
<comment type="caution">
    <text evidence="10">The sequence shown here is derived from an EMBL/GenBank/DDBJ whole genome shotgun (WGS) entry which is preliminary data.</text>
</comment>
<comment type="similarity">
    <text evidence="1">Belongs to the N(4)/N(6)-methyltransferase family.</text>
</comment>
<evidence type="ECO:0000256" key="4">
    <source>
        <dbReference type="ARBA" id="ARBA00022679"/>
    </source>
</evidence>
<feature type="domain" description="N6 adenine-specific DNA methyltransferase N-terminal" evidence="9">
    <location>
        <begin position="10"/>
        <end position="122"/>
    </location>
</feature>
<dbReference type="NCBIfam" id="TIGR00497">
    <property type="entry name" value="hsdM"/>
    <property type="match status" value="1"/>
</dbReference>
<evidence type="ECO:0000259" key="8">
    <source>
        <dbReference type="Pfam" id="PF02384"/>
    </source>
</evidence>
<dbReference type="Gene3D" id="3.40.50.150">
    <property type="entry name" value="Vaccinia Virus protein VP39"/>
    <property type="match status" value="1"/>
</dbReference>
<name>A0A1F6CK34_9BACT</name>
<keyword evidence="3" id="KW-0489">Methyltransferase</keyword>
<keyword evidence="5" id="KW-0949">S-adenosyl-L-methionine</keyword>
<dbReference type="GO" id="GO:0009307">
    <property type="term" value="P:DNA restriction-modification system"/>
    <property type="evidence" value="ECO:0007669"/>
    <property type="project" value="UniProtKB-KW"/>
</dbReference>
<keyword evidence="4" id="KW-0808">Transferase</keyword>
<dbReference type="GO" id="GO:0032259">
    <property type="term" value="P:methylation"/>
    <property type="evidence" value="ECO:0007669"/>
    <property type="project" value="UniProtKB-KW"/>
</dbReference>
<evidence type="ECO:0000256" key="1">
    <source>
        <dbReference type="ARBA" id="ARBA00006594"/>
    </source>
</evidence>
<accession>A0A1F6CK34</accession>
<dbReference type="Gene3D" id="1.20.1260.30">
    <property type="match status" value="2"/>
</dbReference>
<keyword evidence="6" id="KW-0680">Restriction system</keyword>
<dbReference type="InterPro" id="IPR022749">
    <property type="entry name" value="D12N6_MeTrfase_N"/>
</dbReference>
<evidence type="ECO:0000313" key="10">
    <source>
        <dbReference type="EMBL" id="OGG49377.1"/>
    </source>
</evidence>
<dbReference type="InterPro" id="IPR003356">
    <property type="entry name" value="DNA_methylase_A-5"/>
</dbReference>
<proteinExistence type="inferred from homology"/>
<dbReference type="GO" id="GO:0009007">
    <property type="term" value="F:site-specific DNA-methyltransferase (adenine-specific) activity"/>
    <property type="evidence" value="ECO:0007669"/>
    <property type="project" value="UniProtKB-EC"/>
</dbReference>
<feature type="domain" description="DNA methylase adenine-specific" evidence="8">
    <location>
        <begin position="137"/>
        <end position="446"/>
    </location>
</feature>
<dbReference type="EMBL" id="MFKW01000075">
    <property type="protein sequence ID" value="OGG49377.1"/>
    <property type="molecule type" value="Genomic_DNA"/>
</dbReference>